<keyword evidence="10" id="KW-1185">Reference proteome</keyword>
<dbReference type="PANTHER" id="PTHR23501:SF191">
    <property type="entry name" value="VACUOLAR BASIC AMINO ACID TRANSPORTER 4"/>
    <property type="match status" value="1"/>
</dbReference>
<dbReference type="InterPro" id="IPR020846">
    <property type="entry name" value="MFS_dom"/>
</dbReference>
<dbReference type="GO" id="GO:0005886">
    <property type="term" value="C:plasma membrane"/>
    <property type="evidence" value="ECO:0007669"/>
    <property type="project" value="TreeGrafter"/>
</dbReference>
<evidence type="ECO:0000313" key="9">
    <source>
        <dbReference type="EMBL" id="KAF7363142.1"/>
    </source>
</evidence>
<name>A0A8H6YQR7_9AGAR</name>
<gene>
    <name evidence="9" type="ORF">MVEN_00666700</name>
</gene>
<dbReference type="PROSITE" id="PS50850">
    <property type="entry name" value="MFS"/>
    <property type="match status" value="1"/>
</dbReference>
<dbReference type="Pfam" id="PF07690">
    <property type="entry name" value="MFS_1"/>
    <property type="match status" value="1"/>
</dbReference>
<accession>A0A8H6YQR7</accession>
<feature type="transmembrane region" description="Helical" evidence="7">
    <location>
        <begin position="505"/>
        <end position="527"/>
    </location>
</feature>
<sequence>MPTERTPLVPKSPGDAGSLDFVLMIMGILSFAFLSSLDGTIVATLLSTIGSSLQSMQFSSWVGTAYLLSRTASTPLFGRLANVLGRRPSILFAGTLFGVATVLCGFAQNMQVHAAPAELTTNTVARAQLVAYRALAGMGGSGLTVVGSIILSDSVPLKSRGLYQGFTNLLWGFGAAVGAPLGGWLGDTIGWRAAFTIQAPILTCGLLLVFFKVREPPLILNAERTTFLAKLKRIDYAGTFSLVAALLTFVIGMNFKTILGHEWDDIKVWGYLITSAVSLFTFLVVEFKLAAEPIMAVWMLKLRTPFFVSTHNFLLSLLTSSTLYNTPLYFTAARLRTSANAGSHFVSNSACVAAGSLFAGWYMRHTGRYWKIQALGCLGLLTANCVLASWSTRTPEWVLYTTLMPAGLGSAGTLTTTLLALIASIPPNDIPLATGLSYLFRGTGEVLGVSLSAALTQTLLARELRRRMVYDGADEIIAKILASTAYIHTLPTELQEKATASWMRALHIVFQCQMVVAVCLFLSALPIEELPLQDTLTAPQPGKPPAVYDAEAVRDNLPDQHPGYGR</sequence>
<evidence type="ECO:0000256" key="1">
    <source>
        <dbReference type="ARBA" id="ARBA00004127"/>
    </source>
</evidence>
<dbReference type="Proteomes" id="UP000620124">
    <property type="component" value="Unassembled WGS sequence"/>
</dbReference>
<proteinExistence type="predicted"/>
<feature type="region of interest" description="Disordered" evidence="6">
    <location>
        <begin position="536"/>
        <end position="566"/>
    </location>
</feature>
<feature type="transmembrane region" description="Helical" evidence="7">
    <location>
        <begin position="344"/>
        <end position="362"/>
    </location>
</feature>
<feature type="transmembrane region" description="Helical" evidence="7">
    <location>
        <begin position="163"/>
        <end position="185"/>
    </location>
</feature>
<feature type="transmembrane region" description="Helical" evidence="7">
    <location>
        <begin position="306"/>
        <end position="324"/>
    </location>
</feature>
<evidence type="ECO:0000256" key="2">
    <source>
        <dbReference type="ARBA" id="ARBA00022448"/>
    </source>
</evidence>
<dbReference type="InterPro" id="IPR011701">
    <property type="entry name" value="MFS"/>
</dbReference>
<protein>
    <submittedName>
        <fullName evidence="9">MFS general substrate transporter</fullName>
    </submittedName>
</protein>
<comment type="subcellular location">
    <subcellularLocation>
        <location evidence="1">Endomembrane system</location>
        <topology evidence="1">Multi-pass membrane protein</topology>
    </subcellularLocation>
</comment>
<dbReference type="OrthoDB" id="3437016at2759"/>
<keyword evidence="2" id="KW-0813">Transport</keyword>
<evidence type="ECO:0000256" key="7">
    <source>
        <dbReference type="SAM" id="Phobius"/>
    </source>
</evidence>
<feature type="transmembrane region" description="Helical" evidence="7">
    <location>
        <begin position="21"/>
        <end position="46"/>
    </location>
</feature>
<dbReference type="GO" id="GO:0000329">
    <property type="term" value="C:fungal-type vacuole membrane"/>
    <property type="evidence" value="ECO:0007669"/>
    <property type="project" value="TreeGrafter"/>
</dbReference>
<feature type="transmembrane region" description="Helical" evidence="7">
    <location>
        <begin position="234"/>
        <end position="256"/>
    </location>
</feature>
<feature type="transmembrane region" description="Helical" evidence="7">
    <location>
        <begin position="191"/>
        <end position="213"/>
    </location>
</feature>
<dbReference type="Gene3D" id="1.20.1250.20">
    <property type="entry name" value="MFS general substrate transporter like domains"/>
    <property type="match status" value="1"/>
</dbReference>
<evidence type="ECO:0000256" key="3">
    <source>
        <dbReference type="ARBA" id="ARBA00022692"/>
    </source>
</evidence>
<comment type="caution">
    <text evidence="9">The sequence shown here is derived from an EMBL/GenBank/DDBJ whole genome shotgun (WGS) entry which is preliminary data.</text>
</comment>
<evidence type="ECO:0000256" key="4">
    <source>
        <dbReference type="ARBA" id="ARBA00022989"/>
    </source>
</evidence>
<keyword evidence="4 7" id="KW-1133">Transmembrane helix</keyword>
<dbReference type="EMBL" id="JACAZI010000004">
    <property type="protein sequence ID" value="KAF7363142.1"/>
    <property type="molecule type" value="Genomic_DNA"/>
</dbReference>
<feature type="transmembrane region" description="Helical" evidence="7">
    <location>
        <begin position="374"/>
        <end position="391"/>
    </location>
</feature>
<feature type="transmembrane region" description="Helical" evidence="7">
    <location>
        <begin position="90"/>
        <end position="110"/>
    </location>
</feature>
<organism evidence="9 10">
    <name type="scientific">Mycena venus</name>
    <dbReference type="NCBI Taxonomy" id="2733690"/>
    <lineage>
        <taxon>Eukaryota</taxon>
        <taxon>Fungi</taxon>
        <taxon>Dikarya</taxon>
        <taxon>Basidiomycota</taxon>
        <taxon>Agaricomycotina</taxon>
        <taxon>Agaricomycetes</taxon>
        <taxon>Agaricomycetidae</taxon>
        <taxon>Agaricales</taxon>
        <taxon>Marasmiineae</taxon>
        <taxon>Mycenaceae</taxon>
        <taxon>Mycena</taxon>
    </lineage>
</organism>
<reference evidence="9" key="1">
    <citation type="submission" date="2020-05" db="EMBL/GenBank/DDBJ databases">
        <title>Mycena genomes resolve the evolution of fungal bioluminescence.</title>
        <authorList>
            <person name="Tsai I.J."/>
        </authorList>
    </citation>
    <scope>NUCLEOTIDE SEQUENCE</scope>
    <source>
        <strain evidence="9">CCC161011</strain>
    </source>
</reference>
<dbReference type="SUPFAM" id="SSF103473">
    <property type="entry name" value="MFS general substrate transporter"/>
    <property type="match status" value="1"/>
</dbReference>
<evidence type="ECO:0000256" key="5">
    <source>
        <dbReference type="ARBA" id="ARBA00023136"/>
    </source>
</evidence>
<feature type="transmembrane region" description="Helical" evidence="7">
    <location>
        <begin position="397"/>
        <end position="422"/>
    </location>
</feature>
<dbReference type="GO" id="GO:0015174">
    <property type="term" value="F:basic amino acid transmembrane transporter activity"/>
    <property type="evidence" value="ECO:0007669"/>
    <property type="project" value="TreeGrafter"/>
</dbReference>
<keyword evidence="5 7" id="KW-0472">Membrane</keyword>
<keyword evidence="3 7" id="KW-0812">Transmembrane</keyword>
<dbReference type="InterPro" id="IPR036259">
    <property type="entry name" value="MFS_trans_sf"/>
</dbReference>
<feature type="domain" description="Major facilitator superfamily (MFS) profile" evidence="8">
    <location>
        <begin position="24"/>
        <end position="500"/>
    </location>
</feature>
<feature type="transmembrane region" description="Helical" evidence="7">
    <location>
        <begin position="268"/>
        <end position="285"/>
    </location>
</feature>
<dbReference type="AlphaFoldDB" id="A0A8H6YQR7"/>
<evidence type="ECO:0000256" key="6">
    <source>
        <dbReference type="SAM" id="MobiDB-lite"/>
    </source>
</evidence>
<evidence type="ECO:0000259" key="8">
    <source>
        <dbReference type="PROSITE" id="PS50850"/>
    </source>
</evidence>
<dbReference type="GO" id="GO:0012505">
    <property type="term" value="C:endomembrane system"/>
    <property type="evidence" value="ECO:0007669"/>
    <property type="project" value="UniProtKB-SubCell"/>
</dbReference>
<evidence type="ECO:0000313" key="10">
    <source>
        <dbReference type="Proteomes" id="UP000620124"/>
    </source>
</evidence>
<dbReference type="PANTHER" id="PTHR23501">
    <property type="entry name" value="MAJOR FACILITATOR SUPERFAMILY"/>
    <property type="match status" value="1"/>
</dbReference>
<feature type="transmembrane region" description="Helical" evidence="7">
    <location>
        <begin position="130"/>
        <end position="151"/>
    </location>
</feature>